<protein>
    <submittedName>
        <fullName evidence="2">Uncharacterized protein</fullName>
    </submittedName>
</protein>
<comment type="caution">
    <text evidence="2">The sequence shown here is derived from an EMBL/GenBank/DDBJ whole genome shotgun (WGS) entry which is preliminary data.</text>
</comment>
<gene>
    <name evidence="2" type="ORF">HPB51_017549</name>
</gene>
<feature type="region of interest" description="Disordered" evidence="1">
    <location>
        <begin position="1"/>
        <end position="22"/>
    </location>
</feature>
<dbReference type="EMBL" id="JABSTU010000005">
    <property type="protein sequence ID" value="KAH8031486.1"/>
    <property type="molecule type" value="Genomic_DNA"/>
</dbReference>
<dbReference type="Proteomes" id="UP000821866">
    <property type="component" value="Chromosome 3"/>
</dbReference>
<sequence length="295" mass="32835">MAEMTATPSATPASPAVASGGGGVSYSSGLLAQERERSAFRHGLMELSRCLARLQPTPWPKVAKVMAACPVELSRGVFRIDQRGQDAVVSLFCEVCSRPNFVEEVKYEPDERIPVRERFCFLLQTVLSDVAYYCDELGEEITNCQLDFLGALVGQTVVPLIFGTCRALGRASVELPFIICRIFPPPEKVNFVEDELGVESYAKKKRRAEMYNPNMVSRRAMVDYWMAKACRGAARERREGLLPYENITTPIPFQASTFLFRTFGSSFSQIRVVAERPEVAAKNHTLFSGNKIQVG</sequence>
<dbReference type="AlphaFoldDB" id="A0A9J6EAY3"/>
<organism evidence="2 3">
    <name type="scientific">Rhipicephalus microplus</name>
    <name type="common">Cattle tick</name>
    <name type="synonym">Boophilus microplus</name>
    <dbReference type="NCBI Taxonomy" id="6941"/>
    <lineage>
        <taxon>Eukaryota</taxon>
        <taxon>Metazoa</taxon>
        <taxon>Ecdysozoa</taxon>
        <taxon>Arthropoda</taxon>
        <taxon>Chelicerata</taxon>
        <taxon>Arachnida</taxon>
        <taxon>Acari</taxon>
        <taxon>Parasitiformes</taxon>
        <taxon>Ixodida</taxon>
        <taxon>Ixodoidea</taxon>
        <taxon>Ixodidae</taxon>
        <taxon>Rhipicephalinae</taxon>
        <taxon>Rhipicephalus</taxon>
        <taxon>Boophilus</taxon>
    </lineage>
</organism>
<dbReference type="VEuPathDB" id="VectorBase:LOC119165310"/>
<name>A0A9J6EAY3_RHIMP</name>
<evidence type="ECO:0000313" key="2">
    <source>
        <dbReference type="EMBL" id="KAH8031486.1"/>
    </source>
</evidence>
<evidence type="ECO:0000313" key="3">
    <source>
        <dbReference type="Proteomes" id="UP000821866"/>
    </source>
</evidence>
<proteinExistence type="predicted"/>
<accession>A0A9J6EAY3</accession>
<reference evidence="2" key="2">
    <citation type="submission" date="2021-09" db="EMBL/GenBank/DDBJ databases">
        <authorList>
            <person name="Jia N."/>
            <person name="Wang J."/>
            <person name="Shi W."/>
            <person name="Du L."/>
            <person name="Sun Y."/>
            <person name="Zhan W."/>
            <person name="Jiang J."/>
            <person name="Wang Q."/>
            <person name="Zhang B."/>
            <person name="Ji P."/>
            <person name="Sakyi L.B."/>
            <person name="Cui X."/>
            <person name="Yuan T."/>
            <person name="Jiang B."/>
            <person name="Yang W."/>
            <person name="Lam T.T.-Y."/>
            <person name="Chang Q."/>
            <person name="Ding S."/>
            <person name="Wang X."/>
            <person name="Zhu J."/>
            <person name="Ruan X."/>
            <person name="Zhao L."/>
            <person name="Wei J."/>
            <person name="Que T."/>
            <person name="Du C."/>
            <person name="Cheng J."/>
            <person name="Dai P."/>
            <person name="Han X."/>
            <person name="Huang E."/>
            <person name="Gao Y."/>
            <person name="Liu J."/>
            <person name="Shao H."/>
            <person name="Ye R."/>
            <person name="Li L."/>
            <person name="Wei W."/>
            <person name="Wang X."/>
            <person name="Wang C."/>
            <person name="Huo Q."/>
            <person name="Li W."/>
            <person name="Guo W."/>
            <person name="Chen H."/>
            <person name="Chen S."/>
            <person name="Zhou L."/>
            <person name="Zhou L."/>
            <person name="Ni X."/>
            <person name="Tian J."/>
            <person name="Zhou Y."/>
            <person name="Sheng Y."/>
            <person name="Liu T."/>
            <person name="Pan Y."/>
            <person name="Xia L."/>
            <person name="Li J."/>
            <person name="Zhao F."/>
            <person name="Cao W."/>
        </authorList>
    </citation>
    <scope>NUCLEOTIDE SEQUENCE</scope>
    <source>
        <strain evidence="2">Rmic-2018</strain>
        <tissue evidence="2">Larvae</tissue>
    </source>
</reference>
<evidence type="ECO:0000256" key="1">
    <source>
        <dbReference type="SAM" id="MobiDB-lite"/>
    </source>
</evidence>
<feature type="compositionally biased region" description="Low complexity" evidence="1">
    <location>
        <begin position="1"/>
        <end position="18"/>
    </location>
</feature>
<reference evidence="2" key="1">
    <citation type="journal article" date="2020" name="Cell">
        <title>Large-Scale Comparative Analyses of Tick Genomes Elucidate Their Genetic Diversity and Vector Capacities.</title>
        <authorList>
            <consortium name="Tick Genome and Microbiome Consortium (TIGMIC)"/>
            <person name="Jia N."/>
            <person name="Wang J."/>
            <person name="Shi W."/>
            <person name="Du L."/>
            <person name="Sun Y."/>
            <person name="Zhan W."/>
            <person name="Jiang J.F."/>
            <person name="Wang Q."/>
            <person name="Zhang B."/>
            <person name="Ji P."/>
            <person name="Bell-Sakyi L."/>
            <person name="Cui X.M."/>
            <person name="Yuan T.T."/>
            <person name="Jiang B.G."/>
            <person name="Yang W.F."/>
            <person name="Lam T.T."/>
            <person name="Chang Q.C."/>
            <person name="Ding S.J."/>
            <person name="Wang X.J."/>
            <person name="Zhu J.G."/>
            <person name="Ruan X.D."/>
            <person name="Zhao L."/>
            <person name="Wei J.T."/>
            <person name="Ye R.Z."/>
            <person name="Que T.C."/>
            <person name="Du C.H."/>
            <person name="Zhou Y.H."/>
            <person name="Cheng J.X."/>
            <person name="Dai P.F."/>
            <person name="Guo W.B."/>
            <person name="Han X.H."/>
            <person name="Huang E.J."/>
            <person name="Li L.F."/>
            <person name="Wei W."/>
            <person name="Gao Y.C."/>
            <person name="Liu J.Z."/>
            <person name="Shao H.Z."/>
            <person name="Wang X."/>
            <person name="Wang C.C."/>
            <person name="Yang T.C."/>
            <person name="Huo Q.B."/>
            <person name="Li W."/>
            <person name="Chen H.Y."/>
            <person name="Chen S.E."/>
            <person name="Zhou L.G."/>
            <person name="Ni X.B."/>
            <person name="Tian J.H."/>
            <person name="Sheng Y."/>
            <person name="Liu T."/>
            <person name="Pan Y.S."/>
            <person name="Xia L.Y."/>
            <person name="Li J."/>
            <person name="Zhao F."/>
            <person name="Cao W.C."/>
        </authorList>
    </citation>
    <scope>NUCLEOTIDE SEQUENCE</scope>
    <source>
        <strain evidence="2">Rmic-2018</strain>
    </source>
</reference>
<keyword evidence="3" id="KW-1185">Reference proteome</keyword>